<evidence type="ECO:0000313" key="2">
    <source>
        <dbReference type="Proteomes" id="UP000198531"/>
    </source>
</evidence>
<dbReference type="EMBL" id="FOYT01000003">
    <property type="protein sequence ID" value="SFR65268.1"/>
    <property type="molecule type" value="Genomic_DNA"/>
</dbReference>
<dbReference type="Proteomes" id="UP000198531">
    <property type="component" value="Unassembled WGS sequence"/>
</dbReference>
<name>A0A1I6IEY8_9EURY</name>
<dbReference type="AlphaFoldDB" id="A0A1I6IEY8"/>
<protein>
    <submittedName>
        <fullName evidence="1">Uncharacterized protein</fullName>
    </submittedName>
</protein>
<keyword evidence="2" id="KW-1185">Reference proteome</keyword>
<evidence type="ECO:0000313" key="1">
    <source>
        <dbReference type="EMBL" id="SFR65268.1"/>
    </source>
</evidence>
<dbReference type="RefSeq" id="WP_089809299.1">
    <property type="nucleotide sequence ID" value="NZ_FOYT01000003.1"/>
</dbReference>
<dbReference type="OrthoDB" id="216179at2157"/>
<sequence>MDAECYFCHGLVLPDERDDIVLGDHGDHRVFLHEQCARGYELVEDAADARDAVEVTCPECGAVEVH</sequence>
<gene>
    <name evidence="1" type="ORF">SAMN04487947_3109</name>
</gene>
<proteinExistence type="predicted"/>
<organism evidence="1 2">
    <name type="scientific">Halogeometricum rufum</name>
    <dbReference type="NCBI Taxonomy" id="553469"/>
    <lineage>
        <taxon>Archaea</taxon>
        <taxon>Methanobacteriati</taxon>
        <taxon>Methanobacteriota</taxon>
        <taxon>Stenosarchaea group</taxon>
        <taxon>Halobacteria</taxon>
        <taxon>Halobacteriales</taxon>
        <taxon>Haloferacaceae</taxon>
        <taxon>Halogeometricum</taxon>
    </lineage>
</organism>
<accession>A0A1I6IEY8</accession>
<reference evidence="2" key="1">
    <citation type="submission" date="2016-10" db="EMBL/GenBank/DDBJ databases">
        <authorList>
            <person name="Varghese N."/>
            <person name="Submissions S."/>
        </authorList>
    </citation>
    <scope>NUCLEOTIDE SEQUENCE [LARGE SCALE GENOMIC DNA]</scope>
    <source>
        <strain evidence="2">CGMCC 1.7736</strain>
    </source>
</reference>